<dbReference type="Proteomes" id="UP000193834">
    <property type="component" value="Unassembled WGS sequence"/>
</dbReference>
<gene>
    <name evidence="1" type="ORF">SAMN06295960_1385</name>
</gene>
<proteinExistence type="predicted"/>
<protein>
    <submittedName>
        <fullName evidence="1">Uncharacterized protein</fullName>
    </submittedName>
</protein>
<dbReference type="RefSeq" id="WP_085493529.1">
    <property type="nucleotide sequence ID" value="NZ_FXAZ01000001.1"/>
</dbReference>
<dbReference type="OrthoDB" id="1985886at2"/>
<evidence type="ECO:0000313" key="2">
    <source>
        <dbReference type="Proteomes" id="UP000193834"/>
    </source>
</evidence>
<organism evidence="1 2">
    <name type="scientific">Paenibacillus aquistagni</name>
    <dbReference type="NCBI Taxonomy" id="1852522"/>
    <lineage>
        <taxon>Bacteria</taxon>
        <taxon>Bacillati</taxon>
        <taxon>Bacillota</taxon>
        <taxon>Bacilli</taxon>
        <taxon>Bacillales</taxon>
        <taxon>Paenibacillaceae</taxon>
        <taxon>Paenibacillus</taxon>
    </lineage>
</organism>
<dbReference type="AlphaFoldDB" id="A0A1X7JAK1"/>
<sequence>MKLLKWSILFVAIVLPFFWVNQLQARELYEKLQLEDRYNDMLNQAVDDAVHSLSLALIPAMESGYEAMKRVDLNKEAALASFWDTLLLYLDGAEDRWTKQAIAYYMPAFLVMGYNGIEVYASDSYDGADGEASLHHVWHPKQPYMYRDEQGMLYAFTLDEYIQIYDPISKTTERGFRRELAEQSMNPLLQDAERFDTLRRQTIISTIQSMLESTIAIHNAEIMRLGMQYTFTLPVIEDEEWQNTIDDVGVLAFIQGLPLGSSKYNHYALGASKIMRRQLYYGTMRDGVKVAYPAECQPTEYEEVLFSSKQAAERGFFPRNCKRE</sequence>
<keyword evidence="2" id="KW-1185">Reference proteome</keyword>
<dbReference type="EMBL" id="FXAZ01000001">
    <property type="protein sequence ID" value="SMG24566.1"/>
    <property type="molecule type" value="Genomic_DNA"/>
</dbReference>
<evidence type="ECO:0000313" key="1">
    <source>
        <dbReference type="EMBL" id="SMG24566.1"/>
    </source>
</evidence>
<dbReference type="STRING" id="1852522.SAMN06295960_1385"/>
<name>A0A1X7JAK1_9BACL</name>
<accession>A0A1X7JAK1</accession>
<reference evidence="1 2" key="1">
    <citation type="submission" date="2017-04" db="EMBL/GenBank/DDBJ databases">
        <authorList>
            <person name="Afonso C.L."/>
            <person name="Miller P.J."/>
            <person name="Scott M.A."/>
            <person name="Spackman E."/>
            <person name="Goraichik I."/>
            <person name="Dimitrov K.M."/>
            <person name="Suarez D.L."/>
            <person name="Swayne D.E."/>
        </authorList>
    </citation>
    <scope>NUCLEOTIDE SEQUENCE [LARGE SCALE GENOMIC DNA]</scope>
    <source>
        <strain evidence="1 2">11</strain>
    </source>
</reference>